<gene>
    <name evidence="2" type="ORF">SAMN05444394_0051</name>
</gene>
<dbReference type="InterPro" id="IPR050312">
    <property type="entry name" value="IolE/XylAMocC-like"/>
</dbReference>
<keyword evidence="2" id="KW-0413">Isomerase</keyword>
<dbReference type="SUPFAM" id="SSF51658">
    <property type="entry name" value="Xylose isomerase-like"/>
    <property type="match status" value="1"/>
</dbReference>
<feature type="domain" description="Xylose isomerase-like TIM barrel" evidence="1">
    <location>
        <begin position="128"/>
        <end position="309"/>
    </location>
</feature>
<dbReference type="Pfam" id="PF01261">
    <property type="entry name" value="AP_endonuc_2"/>
    <property type="match status" value="1"/>
</dbReference>
<dbReference type="AlphaFoldDB" id="A0A1N6D2F5"/>
<dbReference type="PANTHER" id="PTHR12110">
    <property type="entry name" value="HYDROXYPYRUVATE ISOMERASE"/>
    <property type="match status" value="1"/>
</dbReference>
<keyword evidence="3" id="KW-1185">Reference proteome</keyword>
<evidence type="ECO:0000259" key="1">
    <source>
        <dbReference type="Pfam" id="PF01261"/>
    </source>
</evidence>
<dbReference type="STRING" id="226505.SAMN05444394_0051"/>
<proteinExistence type="predicted"/>
<dbReference type="PANTHER" id="PTHR12110:SF41">
    <property type="entry name" value="INOSOSE DEHYDRATASE"/>
    <property type="match status" value="1"/>
</dbReference>
<evidence type="ECO:0000313" key="3">
    <source>
        <dbReference type="Proteomes" id="UP000185221"/>
    </source>
</evidence>
<dbReference type="Gene3D" id="3.20.20.150">
    <property type="entry name" value="Divalent-metal-dependent TIM barrel enzymes"/>
    <property type="match status" value="1"/>
</dbReference>
<dbReference type="Proteomes" id="UP000185221">
    <property type="component" value="Unassembled WGS sequence"/>
</dbReference>
<organism evidence="2 3">
    <name type="scientific">Algoriphagus halophilus</name>
    <dbReference type="NCBI Taxonomy" id="226505"/>
    <lineage>
        <taxon>Bacteria</taxon>
        <taxon>Pseudomonadati</taxon>
        <taxon>Bacteroidota</taxon>
        <taxon>Cytophagia</taxon>
        <taxon>Cytophagales</taxon>
        <taxon>Cyclobacteriaceae</taxon>
        <taxon>Algoriphagus</taxon>
    </lineage>
</organism>
<name>A0A1N6D2F5_9BACT</name>
<evidence type="ECO:0000313" key="2">
    <source>
        <dbReference type="EMBL" id="SIN65002.1"/>
    </source>
</evidence>
<dbReference type="EMBL" id="FSRC01000001">
    <property type="protein sequence ID" value="SIN65002.1"/>
    <property type="molecule type" value="Genomic_DNA"/>
</dbReference>
<protein>
    <submittedName>
        <fullName evidence="2">Sugar phosphate isomerase/epimerase</fullName>
    </submittedName>
</protein>
<dbReference type="RefSeq" id="WP_234982031.1">
    <property type="nucleotide sequence ID" value="NZ_FSRC01000001.1"/>
</dbReference>
<accession>A0A1N6D2F5</accession>
<reference evidence="3" key="1">
    <citation type="submission" date="2016-11" db="EMBL/GenBank/DDBJ databases">
        <authorList>
            <person name="Varghese N."/>
            <person name="Submissions S."/>
        </authorList>
    </citation>
    <scope>NUCLEOTIDE SEQUENCE [LARGE SCALE GENOMIC DNA]</scope>
    <source>
        <strain evidence="3">DSM 15292</strain>
    </source>
</reference>
<dbReference type="InterPro" id="IPR036237">
    <property type="entry name" value="Xyl_isomerase-like_sf"/>
</dbReference>
<dbReference type="GO" id="GO:0016853">
    <property type="term" value="F:isomerase activity"/>
    <property type="evidence" value="ECO:0007669"/>
    <property type="project" value="UniProtKB-KW"/>
</dbReference>
<dbReference type="InterPro" id="IPR013022">
    <property type="entry name" value="Xyl_isomerase-like_TIM-brl"/>
</dbReference>
<sequence>MPAPEKGQAFYMMNNPRRKFIKMGAMLGVGSAFMPLQFCSPAKKEENVALETPEETKSKLESFGIQLYSVKDEMAADAKATMTALAGFGYSQFEGFDGGKGVLWGMKPAEFKTLTTDLGVQMVASHANVFENLDTQAEEAKEAGLEYLICPWIGAQKTIDEYKMMAEKFNQVGETLKSHGLKFAYHNHDYTFEMLEGVLPQDVLMDNTDPALVDFEMDIYWVYVAGVNPAEYLAKYPERFKLCHLKDAEADQGNGEERGVLFGSGEIPFGEIVKDSKSLGMDYFIVEQERFVNSTPMEAAEKNAAYLQNIFMY</sequence>